<feature type="transmembrane region" description="Helical" evidence="2">
    <location>
        <begin position="228"/>
        <end position="254"/>
    </location>
</feature>
<feature type="compositionally biased region" description="Pro residues" evidence="1">
    <location>
        <begin position="18"/>
        <end position="29"/>
    </location>
</feature>
<dbReference type="STRING" id="285351.SAMN04488035_2488"/>
<keyword evidence="2" id="KW-0472">Membrane</keyword>
<feature type="region of interest" description="Disordered" evidence="1">
    <location>
        <begin position="1"/>
        <end position="87"/>
    </location>
</feature>
<feature type="compositionally biased region" description="Low complexity" evidence="1">
    <location>
        <begin position="120"/>
        <end position="136"/>
    </location>
</feature>
<name>A0A1I2HV92_9MICO</name>
<keyword evidence="5" id="KW-1185">Reference proteome</keyword>
<dbReference type="AlphaFoldDB" id="A0A1I2HV92"/>
<organism evidence="4 5">
    <name type="scientific">Flavimobilis marinus</name>
    <dbReference type="NCBI Taxonomy" id="285351"/>
    <lineage>
        <taxon>Bacteria</taxon>
        <taxon>Bacillati</taxon>
        <taxon>Actinomycetota</taxon>
        <taxon>Actinomycetes</taxon>
        <taxon>Micrococcales</taxon>
        <taxon>Jonesiaceae</taxon>
        <taxon>Flavimobilis</taxon>
    </lineage>
</organism>
<reference evidence="5" key="1">
    <citation type="submission" date="2016-10" db="EMBL/GenBank/DDBJ databases">
        <authorList>
            <person name="Varghese N."/>
            <person name="Submissions S."/>
        </authorList>
    </citation>
    <scope>NUCLEOTIDE SEQUENCE [LARGE SCALE GENOMIC DNA]</scope>
    <source>
        <strain evidence="5">DSM 19083</strain>
    </source>
</reference>
<accession>A0A1I2HV92</accession>
<evidence type="ECO:0000256" key="2">
    <source>
        <dbReference type="SAM" id="Phobius"/>
    </source>
</evidence>
<dbReference type="RefSeq" id="WP_219810228.1">
    <property type="nucleotide sequence ID" value="NZ_BNAN01000001.1"/>
</dbReference>
<sequence length="271" mass="28085">MSDDKKATGAPPAITPRTPTPRPDAPPRPEGFALPDVDTSSFDKKPAFSAVTRPAPGPSSPVGAAPDTDDGGRTGDDEPGALKGAGLKLRTWGGSAVAAVQRAVSTDDDEDDARSERPVGGATSAAPGAAAGATQVARAETVRVEEGVEPTGPRKVRLAIARVDPWSVMKLAFLLSVAAGIMIVVAAWVFWYAMNDLGVFTSIDEMIKEIVGPESEINLLQFVERDRIIALATIVAVIDVVLMTALATIGAFLFNVTAALVGGINLTLTDD</sequence>
<feature type="region of interest" description="Disordered" evidence="1">
    <location>
        <begin position="101"/>
        <end position="136"/>
    </location>
</feature>
<dbReference type="Pfam" id="PF12089">
    <property type="entry name" value="DUF3566"/>
    <property type="match status" value="1"/>
</dbReference>
<proteinExistence type="predicted"/>
<dbReference type="Proteomes" id="UP000198520">
    <property type="component" value="Unassembled WGS sequence"/>
</dbReference>
<feature type="domain" description="DUF3566" evidence="3">
    <location>
        <begin position="153"/>
        <end position="270"/>
    </location>
</feature>
<evidence type="ECO:0000313" key="5">
    <source>
        <dbReference type="Proteomes" id="UP000198520"/>
    </source>
</evidence>
<keyword evidence="2" id="KW-0812">Transmembrane</keyword>
<dbReference type="EMBL" id="FONZ01000005">
    <property type="protein sequence ID" value="SFF32657.1"/>
    <property type="molecule type" value="Genomic_DNA"/>
</dbReference>
<evidence type="ECO:0000313" key="4">
    <source>
        <dbReference type="EMBL" id="SFF32657.1"/>
    </source>
</evidence>
<feature type="transmembrane region" description="Helical" evidence="2">
    <location>
        <begin position="171"/>
        <end position="194"/>
    </location>
</feature>
<dbReference type="InterPro" id="IPR021949">
    <property type="entry name" value="DUF3566_TM"/>
</dbReference>
<evidence type="ECO:0000259" key="3">
    <source>
        <dbReference type="Pfam" id="PF12089"/>
    </source>
</evidence>
<evidence type="ECO:0000256" key="1">
    <source>
        <dbReference type="SAM" id="MobiDB-lite"/>
    </source>
</evidence>
<gene>
    <name evidence="4" type="ORF">SAMN04488035_2488</name>
</gene>
<keyword evidence="2" id="KW-1133">Transmembrane helix</keyword>
<protein>
    <recommendedName>
        <fullName evidence="3">DUF3566 domain-containing protein</fullName>
    </recommendedName>
</protein>